<protein>
    <submittedName>
        <fullName evidence="1">Uncharacterized protein</fullName>
    </submittedName>
</protein>
<organism evidence="1 2">
    <name type="scientific">Samsonia erythrinae</name>
    <dbReference type="NCBI Taxonomy" id="160434"/>
    <lineage>
        <taxon>Bacteria</taxon>
        <taxon>Pseudomonadati</taxon>
        <taxon>Pseudomonadota</taxon>
        <taxon>Gammaproteobacteria</taxon>
        <taxon>Enterobacterales</taxon>
        <taxon>Pectobacteriaceae</taxon>
        <taxon>Samsonia</taxon>
    </lineage>
</organism>
<dbReference type="EMBL" id="SMBY01000002">
    <property type="protein sequence ID" value="TCV07797.1"/>
    <property type="molecule type" value="Genomic_DNA"/>
</dbReference>
<dbReference type="Proteomes" id="UP000295433">
    <property type="component" value="Unassembled WGS sequence"/>
</dbReference>
<comment type="caution">
    <text evidence="1">The sequence shown here is derived from an EMBL/GenBank/DDBJ whole genome shotgun (WGS) entry which is preliminary data.</text>
</comment>
<dbReference type="AlphaFoldDB" id="A0A4R3VS79"/>
<proteinExistence type="predicted"/>
<reference evidence="1 2" key="1">
    <citation type="submission" date="2019-03" db="EMBL/GenBank/DDBJ databases">
        <title>Genomic Encyclopedia of Type Strains, Phase IV (KMG-IV): sequencing the most valuable type-strain genomes for metagenomic binning, comparative biology and taxonomic classification.</title>
        <authorList>
            <person name="Goeker M."/>
        </authorList>
    </citation>
    <scope>NUCLEOTIDE SEQUENCE [LARGE SCALE GENOMIC DNA]</scope>
    <source>
        <strain evidence="1 2">DSM 16730</strain>
    </source>
</reference>
<evidence type="ECO:0000313" key="1">
    <source>
        <dbReference type="EMBL" id="TCV07797.1"/>
    </source>
</evidence>
<sequence length="62" mass="6911">MATGSRNNKSQQIVSRVPLDLIGELEKVKEEGESTAGFVVASIKGEIKRRQRKQARDTEPKD</sequence>
<gene>
    <name evidence="1" type="ORF">EDC54_102369</name>
</gene>
<accession>A0A4R3VS79</accession>
<keyword evidence="2" id="KW-1185">Reference proteome</keyword>
<dbReference type="NCBIfam" id="NF041551">
    <property type="entry name" value="YlcI_YnfO_N"/>
    <property type="match status" value="1"/>
</dbReference>
<dbReference type="RefSeq" id="WP_165904276.1">
    <property type="nucleotide sequence ID" value="NZ_JAWIZJ010000002.1"/>
</dbReference>
<name>A0A4R3VS79_9GAMM</name>
<evidence type="ECO:0000313" key="2">
    <source>
        <dbReference type="Proteomes" id="UP000295433"/>
    </source>
</evidence>